<sequence length="117" mass="12309">MYGLIVKFIANPGKRDDLIRILGTGFTGMEGCHSYILAEDPADENGVWVTEIWESPEAHAAAMAKPNIAAVIADAKAQNVSAGREMRVVTKPVGGQGLFDGDGAWRPEPGVGVGMNG</sequence>
<comment type="caution">
    <text evidence="2">The sequence shown here is derived from an EMBL/GenBank/DDBJ whole genome shotgun (WGS) entry which is preliminary data.</text>
</comment>
<dbReference type="Pfam" id="PF03992">
    <property type="entry name" value="ABM"/>
    <property type="match status" value="1"/>
</dbReference>
<evidence type="ECO:0000313" key="3">
    <source>
        <dbReference type="Proteomes" id="UP001419910"/>
    </source>
</evidence>
<dbReference type="InterPro" id="IPR011008">
    <property type="entry name" value="Dimeric_a/b-barrel"/>
</dbReference>
<keyword evidence="2" id="KW-0503">Monooxygenase</keyword>
<dbReference type="EMBL" id="JBDIME010000058">
    <property type="protein sequence ID" value="MEN2793627.1"/>
    <property type="molecule type" value="Genomic_DNA"/>
</dbReference>
<protein>
    <submittedName>
        <fullName evidence="2">Antibiotic biosynthesis monooxygenase</fullName>
    </submittedName>
</protein>
<dbReference type="SUPFAM" id="SSF54909">
    <property type="entry name" value="Dimeric alpha+beta barrel"/>
    <property type="match status" value="1"/>
</dbReference>
<organism evidence="2 3">
    <name type="scientific">Sphingomonas oligophenolica</name>
    <dbReference type="NCBI Taxonomy" id="301154"/>
    <lineage>
        <taxon>Bacteria</taxon>
        <taxon>Pseudomonadati</taxon>
        <taxon>Pseudomonadota</taxon>
        <taxon>Alphaproteobacteria</taxon>
        <taxon>Sphingomonadales</taxon>
        <taxon>Sphingomonadaceae</taxon>
        <taxon>Sphingomonas</taxon>
    </lineage>
</organism>
<dbReference type="PROSITE" id="PS51725">
    <property type="entry name" value="ABM"/>
    <property type="match status" value="1"/>
</dbReference>
<feature type="domain" description="ABM" evidence="1">
    <location>
        <begin position="2"/>
        <end position="89"/>
    </location>
</feature>
<proteinExistence type="predicted"/>
<dbReference type="InterPro" id="IPR007138">
    <property type="entry name" value="ABM_dom"/>
</dbReference>
<gene>
    <name evidence="2" type="ORF">ABC974_28700</name>
</gene>
<evidence type="ECO:0000259" key="1">
    <source>
        <dbReference type="PROSITE" id="PS51725"/>
    </source>
</evidence>
<evidence type="ECO:0000313" key="2">
    <source>
        <dbReference type="EMBL" id="MEN2793627.1"/>
    </source>
</evidence>
<dbReference type="GO" id="GO:0004497">
    <property type="term" value="F:monooxygenase activity"/>
    <property type="evidence" value="ECO:0007669"/>
    <property type="project" value="UniProtKB-KW"/>
</dbReference>
<keyword evidence="2" id="KW-0560">Oxidoreductase</keyword>
<dbReference type="Proteomes" id="UP001419910">
    <property type="component" value="Unassembled WGS sequence"/>
</dbReference>
<accession>A0ABU9YCU2</accession>
<dbReference type="RefSeq" id="WP_343891536.1">
    <property type="nucleotide sequence ID" value="NZ_BAAAEH010000046.1"/>
</dbReference>
<name>A0ABU9YCU2_9SPHN</name>
<reference evidence="2 3" key="1">
    <citation type="submission" date="2024-05" db="EMBL/GenBank/DDBJ databases">
        <authorList>
            <person name="Liu Q."/>
            <person name="Xin Y.-H."/>
        </authorList>
    </citation>
    <scope>NUCLEOTIDE SEQUENCE [LARGE SCALE GENOMIC DNA]</scope>
    <source>
        <strain evidence="2 3">CGMCC 1.10181</strain>
    </source>
</reference>
<keyword evidence="3" id="KW-1185">Reference proteome</keyword>
<dbReference type="Gene3D" id="3.30.70.100">
    <property type="match status" value="1"/>
</dbReference>